<dbReference type="EMBL" id="LR797250">
    <property type="protein sequence ID" value="CAB4196162.1"/>
    <property type="molecule type" value="Genomic_DNA"/>
</dbReference>
<accession>A0A6J5RJJ9</accession>
<name>A0A6J5RJJ9_9CAUD</name>
<protein>
    <submittedName>
        <fullName evidence="1">Uncharacterized protein</fullName>
    </submittedName>
</protein>
<reference evidence="1" key="1">
    <citation type="submission" date="2020-05" db="EMBL/GenBank/DDBJ databases">
        <authorList>
            <person name="Chiriac C."/>
            <person name="Salcher M."/>
            <person name="Ghai R."/>
            <person name="Kavagutti S V."/>
        </authorList>
    </citation>
    <scope>NUCLEOTIDE SEQUENCE</scope>
</reference>
<sequence length="128" mass="13379">MATIKLVQGDTRPQIKCVITDETTGAIINLSGAAVALKFRAVGTSSILFTRTGALLSGIEDSLGVASQYGLTEAYGVAGSGGRVAFQFAAGNLNIEPGAYEGEIEVTFGDGAIQTIYSPLKFQLRQQF</sequence>
<organism evidence="1">
    <name type="scientific">uncultured Caudovirales phage</name>
    <dbReference type="NCBI Taxonomy" id="2100421"/>
    <lineage>
        <taxon>Viruses</taxon>
        <taxon>Duplodnaviria</taxon>
        <taxon>Heunggongvirae</taxon>
        <taxon>Uroviricota</taxon>
        <taxon>Caudoviricetes</taxon>
        <taxon>Peduoviridae</taxon>
        <taxon>Maltschvirus</taxon>
        <taxon>Maltschvirus maltsch</taxon>
    </lineage>
</organism>
<gene>
    <name evidence="1" type="ORF">UFOVP1298_67</name>
</gene>
<evidence type="ECO:0000313" key="1">
    <source>
        <dbReference type="EMBL" id="CAB4196162.1"/>
    </source>
</evidence>
<proteinExistence type="predicted"/>